<feature type="domain" description="Transcription regulator AsnC/Lrp ligand binding" evidence="4">
    <location>
        <begin position="89"/>
        <end position="158"/>
    </location>
</feature>
<proteinExistence type="predicted"/>
<evidence type="ECO:0000259" key="4">
    <source>
        <dbReference type="Pfam" id="PF01037"/>
    </source>
</evidence>
<dbReference type="SUPFAM" id="SSF54909">
    <property type="entry name" value="Dimeric alpha+beta barrel"/>
    <property type="match status" value="2"/>
</dbReference>
<dbReference type="RefSeq" id="WP_345677476.1">
    <property type="nucleotide sequence ID" value="NZ_BAABHS010000016.1"/>
</dbReference>
<dbReference type="Gene3D" id="3.30.70.920">
    <property type="match status" value="2"/>
</dbReference>
<keyword evidence="7" id="KW-1185">Reference proteome</keyword>
<comment type="caution">
    <text evidence="6">The sequence shown here is derived from an EMBL/GenBank/DDBJ whole genome shotgun (WGS) entry which is preliminary data.</text>
</comment>
<dbReference type="InterPro" id="IPR019885">
    <property type="entry name" value="Tscrpt_reg_HTH_AsnC-type_CS"/>
</dbReference>
<dbReference type="SMART" id="SM00344">
    <property type="entry name" value="HTH_ASNC"/>
    <property type="match status" value="1"/>
</dbReference>
<name>A0ABP9HLV0_9ACTN</name>
<keyword evidence="3" id="KW-0804">Transcription</keyword>
<feature type="domain" description="HTH asnC-type" evidence="5">
    <location>
        <begin position="195"/>
        <end position="231"/>
    </location>
</feature>
<evidence type="ECO:0000313" key="6">
    <source>
        <dbReference type="EMBL" id="GAA4973952.1"/>
    </source>
</evidence>
<dbReference type="InterPro" id="IPR019887">
    <property type="entry name" value="Tscrpt_reg_AsnC/Lrp_C"/>
</dbReference>
<dbReference type="InterPro" id="IPR036388">
    <property type="entry name" value="WH-like_DNA-bd_sf"/>
</dbReference>
<organism evidence="6 7">
    <name type="scientific">Yinghuangia aomiensis</name>
    <dbReference type="NCBI Taxonomy" id="676205"/>
    <lineage>
        <taxon>Bacteria</taxon>
        <taxon>Bacillati</taxon>
        <taxon>Actinomycetota</taxon>
        <taxon>Actinomycetes</taxon>
        <taxon>Kitasatosporales</taxon>
        <taxon>Streptomycetaceae</taxon>
        <taxon>Yinghuangia</taxon>
    </lineage>
</organism>
<evidence type="ECO:0000259" key="5">
    <source>
        <dbReference type="Pfam" id="PF13404"/>
    </source>
</evidence>
<dbReference type="EMBL" id="BAABHS010000016">
    <property type="protein sequence ID" value="GAA4973952.1"/>
    <property type="molecule type" value="Genomic_DNA"/>
</dbReference>
<sequence>MAQDSVDSSVGTGRAAAAAEPLDELDLALVHALQVAPRAPWSGLAPVLGVDAVTLARRWRRLSASGRAWVTCYAGPGRGAGGPGCLALVELAVERGALAAVRDTLTRDAQAVSVEHVSDGRDLLLTVGAPDAAALSAYMQQRLSHVPGVVSVRPHLVTRLYQEGAAWRLRALDAGQQRTLGTASDETPRDRRVTAVDRALVLALGRDARAPVNALARNVGVSPATAARRVAWLIGSGHARLRCEVAHTLSGWPVTALWWLRVPPPDLDEVGRRLAAHADVRMSAAVTGPANLYAAMWLRSLGDLPAFEADLIRRYPRVEVLDRTVVLDSAKRIGRILAADGRCVGYVPMKLWEGEDGPPSAP</sequence>
<dbReference type="PANTHER" id="PTHR30154">
    <property type="entry name" value="LEUCINE-RESPONSIVE REGULATORY PROTEIN"/>
    <property type="match status" value="1"/>
</dbReference>
<protein>
    <submittedName>
        <fullName evidence="6">Lrp/AsnC family transcriptional regulator</fullName>
    </submittedName>
</protein>
<dbReference type="Gene3D" id="1.10.10.10">
    <property type="entry name" value="Winged helix-like DNA-binding domain superfamily/Winged helix DNA-binding domain"/>
    <property type="match status" value="2"/>
</dbReference>
<dbReference type="PANTHER" id="PTHR30154:SF34">
    <property type="entry name" value="TRANSCRIPTIONAL REGULATOR AZLB"/>
    <property type="match status" value="1"/>
</dbReference>
<evidence type="ECO:0000313" key="7">
    <source>
        <dbReference type="Proteomes" id="UP001500466"/>
    </source>
</evidence>
<evidence type="ECO:0000256" key="1">
    <source>
        <dbReference type="ARBA" id="ARBA00023015"/>
    </source>
</evidence>
<dbReference type="Pfam" id="PF13404">
    <property type="entry name" value="HTH_AsnC-type"/>
    <property type="match status" value="2"/>
</dbReference>
<dbReference type="Proteomes" id="UP001500466">
    <property type="component" value="Unassembled WGS sequence"/>
</dbReference>
<dbReference type="InterPro" id="IPR000485">
    <property type="entry name" value="AsnC-type_HTH_dom"/>
</dbReference>
<dbReference type="InterPro" id="IPR019888">
    <property type="entry name" value="Tscrpt_reg_AsnC-like"/>
</dbReference>
<keyword evidence="1" id="KW-0805">Transcription regulation</keyword>
<accession>A0ABP9HLV0</accession>
<dbReference type="InterPro" id="IPR011008">
    <property type="entry name" value="Dimeric_a/b-barrel"/>
</dbReference>
<gene>
    <name evidence="6" type="ORF">GCM10023205_45640</name>
</gene>
<feature type="domain" description="HTH asnC-type" evidence="5">
    <location>
        <begin position="22"/>
        <end position="62"/>
    </location>
</feature>
<evidence type="ECO:0000256" key="3">
    <source>
        <dbReference type="ARBA" id="ARBA00023163"/>
    </source>
</evidence>
<evidence type="ECO:0000256" key="2">
    <source>
        <dbReference type="ARBA" id="ARBA00023125"/>
    </source>
</evidence>
<reference evidence="7" key="1">
    <citation type="journal article" date="2019" name="Int. J. Syst. Evol. Microbiol.">
        <title>The Global Catalogue of Microorganisms (GCM) 10K type strain sequencing project: providing services to taxonomists for standard genome sequencing and annotation.</title>
        <authorList>
            <consortium name="The Broad Institute Genomics Platform"/>
            <consortium name="The Broad Institute Genome Sequencing Center for Infectious Disease"/>
            <person name="Wu L."/>
            <person name="Ma J."/>
        </authorList>
    </citation>
    <scope>NUCLEOTIDE SEQUENCE [LARGE SCALE GENOMIC DNA]</scope>
    <source>
        <strain evidence="7">JCM 17986</strain>
    </source>
</reference>
<dbReference type="Pfam" id="PF01037">
    <property type="entry name" value="AsnC_trans_reg"/>
    <property type="match status" value="1"/>
</dbReference>
<dbReference type="PROSITE" id="PS00519">
    <property type="entry name" value="HTH_ASNC_1"/>
    <property type="match status" value="1"/>
</dbReference>
<keyword evidence="2" id="KW-0238">DNA-binding</keyword>